<evidence type="ECO:0000313" key="2">
    <source>
        <dbReference type="EMBL" id="KIC69972.1"/>
    </source>
</evidence>
<evidence type="ECO:0000256" key="1">
    <source>
        <dbReference type="SAM" id="MobiDB-lite"/>
    </source>
</evidence>
<dbReference type="EMBL" id="JWTB01000002">
    <property type="protein sequence ID" value="KIC69972.1"/>
    <property type="molecule type" value="Genomic_DNA"/>
</dbReference>
<protein>
    <submittedName>
        <fullName evidence="2">Uncharacterized protein</fullName>
    </submittedName>
</protein>
<dbReference type="Proteomes" id="UP000031196">
    <property type="component" value="Unassembled WGS sequence"/>
</dbReference>
<dbReference type="AlphaFoldDB" id="A0A0B4DM82"/>
<accession>A0A0B4DM82</accession>
<sequence>MCGACGRTTVADPALGPVRTMRQHLIVAATVNAVCAGLPGAPKVTALKDGWLITGAAGASMQCQTLEELWSAVLGCFPDAVVVDRLRTRRQAYAADPANAGLPARAAGMHPNPDAANTPKEIVND</sequence>
<reference evidence="2 3" key="1">
    <citation type="submission" date="2014-12" db="EMBL/GenBank/DDBJ databases">
        <title>Genome sequencing of Arthrobacter phenanthrenivorans SWC37.</title>
        <authorList>
            <person name="Tan P.W."/>
            <person name="Chan K.-G."/>
        </authorList>
    </citation>
    <scope>NUCLEOTIDE SEQUENCE [LARGE SCALE GENOMIC DNA]</scope>
    <source>
        <strain evidence="2 3">SWC37</strain>
    </source>
</reference>
<organism evidence="2 3">
    <name type="scientific">Pseudarthrobacter phenanthrenivorans</name>
    <name type="common">Arthrobacter phenanthrenivorans</name>
    <dbReference type="NCBI Taxonomy" id="361575"/>
    <lineage>
        <taxon>Bacteria</taxon>
        <taxon>Bacillati</taxon>
        <taxon>Actinomycetota</taxon>
        <taxon>Actinomycetes</taxon>
        <taxon>Micrococcales</taxon>
        <taxon>Micrococcaceae</taxon>
        <taxon>Pseudarthrobacter</taxon>
    </lineage>
</organism>
<proteinExistence type="predicted"/>
<feature type="region of interest" description="Disordered" evidence="1">
    <location>
        <begin position="102"/>
        <end position="125"/>
    </location>
</feature>
<gene>
    <name evidence="2" type="ORF">RM50_00815</name>
</gene>
<comment type="caution">
    <text evidence="2">The sequence shown here is derived from an EMBL/GenBank/DDBJ whole genome shotgun (WGS) entry which is preliminary data.</text>
</comment>
<name>A0A0B4DM82_PSEPS</name>
<evidence type="ECO:0000313" key="3">
    <source>
        <dbReference type="Proteomes" id="UP000031196"/>
    </source>
</evidence>